<dbReference type="eggNOG" id="arCOG02333">
    <property type="taxonomic scope" value="Archaea"/>
</dbReference>
<evidence type="ECO:0000313" key="10">
    <source>
        <dbReference type="Proteomes" id="UP000011626"/>
    </source>
</evidence>
<feature type="region of interest" description="Disordered" evidence="6">
    <location>
        <begin position="531"/>
        <end position="596"/>
    </location>
</feature>
<feature type="region of interest" description="Disordered" evidence="6">
    <location>
        <begin position="34"/>
        <end position="53"/>
    </location>
</feature>
<dbReference type="InterPro" id="IPR003661">
    <property type="entry name" value="HisK_dim/P_dom"/>
</dbReference>
<evidence type="ECO:0000256" key="4">
    <source>
        <dbReference type="ARBA" id="ARBA00022777"/>
    </source>
</evidence>
<evidence type="ECO:0000313" key="9">
    <source>
        <dbReference type="EMBL" id="ELZ29186.1"/>
    </source>
</evidence>
<dbReference type="Pfam" id="PF00512">
    <property type="entry name" value="HisKA"/>
    <property type="match status" value="1"/>
</dbReference>
<dbReference type="Gene3D" id="3.30.450.20">
    <property type="entry name" value="PAS domain"/>
    <property type="match status" value="1"/>
</dbReference>
<keyword evidence="5" id="KW-0902">Two-component regulatory system</keyword>
<dbReference type="Pfam" id="PF08448">
    <property type="entry name" value="PAS_4"/>
    <property type="match status" value="1"/>
</dbReference>
<dbReference type="PATRIC" id="fig|797114.5.peg.642"/>
<feature type="domain" description="PAC" evidence="8">
    <location>
        <begin position="360"/>
        <end position="412"/>
    </location>
</feature>
<gene>
    <name evidence="9" type="ORF">C475_03179</name>
</gene>
<dbReference type="PROSITE" id="PS50113">
    <property type="entry name" value="PAC"/>
    <property type="match status" value="1"/>
</dbReference>
<comment type="catalytic activity">
    <reaction evidence="1">
        <text>ATP + protein L-histidine = ADP + protein N-phospho-L-histidine.</text>
        <dbReference type="EC" id="2.7.13.3"/>
    </reaction>
</comment>
<name>M0D100_9EURY</name>
<dbReference type="Gene3D" id="3.30.565.10">
    <property type="entry name" value="Histidine kinase-like ATPase, C-terminal domain"/>
    <property type="match status" value="1"/>
</dbReference>
<dbReference type="SMART" id="SM00387">
    <property type="entry name" value="HATPase_c"/>
    <property type="match status" value="1"/>
</dbReference>
<accession>M0D100</accession>
<dbReference type="InterPro" id="IPR003594">
    <property type="entry name" value="HATPase_dom"/>
</dbReference>
<dbReference type="Pfam" id="PF02518">
    <property type="entry name" value="HATPase_c"/>
    <property type="match status" value="1"/>
</dbReference>
<dbReference type="GO" id="GO:0000155">
    <property type="term" value="F:phosphorelay sensor kinase activity"/>
    <property type="evidence" value="ECO:0007669"/>
    <property type="project" value="InterPro"/>
</dbReference>
<dbReference type="InterPro" id="IPR050736">
    <property type="entry name" value="Sensor_HK_Regulatory"/>
</dbReference>
<dbReference type="InterPro" id="IPR005467">
    <property type="entry name" value="His_kinase_dom"/>
</dbReference>
<dbReference type="Proteomes" id="UP000011626">
    <property type="component" value="Unassembled WGS sequence"/>
</dbReference>
<comment type="caution">
    <text evidence="9">The sequence shown here is derived from an EMBL/GenBank/DDBJ whole genome shotgun (WGS) entry which is preliminary data.</text>
</comment>
<dbReference type="CDD" id="cd00130">
    <property type="entry name" value="PAS"/>
    <property type="match status" value="1"/>
</dbReference>
<organism evidence="9 10">
    <name type="scientific">Halosimplex carlsbadense 2-9-1</name>
    <dbReference type="NCBI Taxonomy" id="797114"/>
    <lineage>
        <taxon>Archaea</taxon>
        <taxon>Methanobacteriati</taxon>
        <taxon>Methanobacteriota</taxon>
        <taxon>Stenosarchaea group</taxon>
        <taxon>Halobacteria</taxon>
        <taxon>Halobacteriales</taxon>
        <taxon>Haloarculaceae</taxon>
        <taxon>Halosimplex</taxon>
    </lineage>
</organism>
<evidence type="ECO:0000256" key="2">
    <source>
        <dbReference type="ARBA" id="ARBA00012438"/>
    </source>
</evidence>
<evidence type="ECO:0000259" key="7">
    <source>
        <dbReference type="PROSITE" id="PS50109"/>
    </source>
</evidence>
<dbReference type="InterPro" id="IPR000014">
    <property type="entry name" value="PAS"/>
</dbReference>
<dbReference type="InterPro" id="IPR035965">
    <property type="entry name" value="PAS-like_dom_sf"/>
</dbReference>
<keyword evidence="3" id="KW-0808">Transferase</keyword>
<keyword evidence="10" id="KW-1185">Reference proteome</keyword>
<dbReference type="CDD" id="cd00082">
    <property type="entry name" value="HisKA"/>
    <property type="match status" value="1"/>
</dbReference>
<dbReference type="PROSITE" id="PS50109">
    <property type="entry name" value="HIS_KIN"/>
    <property type="match status" value="1"/>
</dbReference>
<dbReference type="eggNOG" id="arCOG06712">
    <property type="taxonomic scope" value="Archaea"/>
</dbReference>
<proteinExistence type="predicted"/>
<dbReference type="SUPFAM" id="SSF55874">
    <property type="entry name" value="ATPase domain of HSP90 chaperone/DNA topoisomerase II/histidine kinase"/>
    <property type="match status" value="1"/>
</dbReference>
<dbReference type="RefSeq" id="WP_006882308.1">
    <property type="nucleotide sequence ID" value="NZ_AOIU01000008.1"/>
</dbReference>
<feature type="compositionally biased region" description="Polar residues" evidence="6">
    <location>
        <begin position="550"/>
        <end position="571"/>
    </location>
</feature>
<dbReference type="CDD" id="cd00075">
    <property type="entry name" value="HATPase"/>
    <property type="match status" value="1"/>
</dbReference>
<protein>
    <recommendedName>
        <fullName evidence="2">histidine kinase</fullName>
        <ecNumber evidence="2">2.7.13.3</ecNumber>
    </recommendedName>
</protein>
<feature type="domain" description="Histidine kinase" evidence="7">
    <location>
        <begin position="423"/>
        <end position="678"/>
    </location>
</feature>
<dbReference type="InterPro" id="IPR000700">
    <property type="entry name" value="PAS-assoc_C"/>
</dbReference>
<evidence type="ECO:0000256" key="6">
    <source>
        <dbReference type="SAM" id="MobiDB-lite"/>
    </source>
</evidence>
<evidence type="ECO:0000259" key="8">
    <source>
        <dbReference type="PROSITE" id="PS50113"/>
    </source>
</evidence>
<dbReference type="InterPro" id="IPR013656">
    <property type="entry name" value="PAS_4"/>
</dbReference>
<reference evidence="9 10" key="1">
    <citation type="journal article" date="2014" name="PLoS Genet.">
        <title>Phylogenetically driven sequencing of extremely halophilic archaea reveals strategies for static and dynamic osmo-response.</title>
        <authorList>
            <person name="Becker E.A."/>
            <person name="Seitzer P.M."/>
            <person name="Tritt A."/>
            <person name="Larsen D."/>
            <person name="Krusor M."/>
            <person name="Yao A.I."/>
            <person name="Wu D."/>
            <person name="Madern D."/>
            <person name="Eisen J.A."/>
            <person name="Darling A.E."/>
            <person name="Facciotti M.T."/>
        </authorList>
    </citation>
    <scope>NUCLEOTIDE SEQUENCE [LARGE SCALE GENOMIC DNA]</scope>
    <source>
        <strain evidence="9 10">2-9-1</strain>
    </source>
</reference>
<dbReference type="AlphaFoldDB" id="M0D100"/>
<dbReference type="PANTHER" id="PTHR43711">
    <property type="entry name" value="TWO-COMPONENT HISTIDINE KINASE"/>
    <property type="match status" value="1"/>
</dbReference>
<dbReference type="EC" id="2.7.13.3" evidence="2"/>
<dbReference type="SUPFAM" id="SSF47384">
    <property type="entry name" value="Homodimeric domain of signal transducing histidine kinase"/>
    <property type="match status" value="1"/>
</dbReference>
<dbReference type="SMART" id="SM00388">
    <property type="entry name" value="HisKA"/>
    <property type="match status" value="1"/>
</dbReference>
<evidence type="ECO:0000256" key="5">
    <source>
        <dbReference type="ARBA" id="ARBA00023012"/>
    </source>
</evidence>
<dbReference type="InterPro" id="IPR036097">
    <property type="entry name" value="HisK_dim/P_sf"/>
</dbReference>
<dbReference type="PANTHER" id="PTHR43711:SF1">
    <property type="entry name" value="HISTIDINE KINASE 1"/>
    <property type="match status" value="1"/>
</dbReference>
<dbReference type="Gene3D" id="1.10.287.130">
    <property type="match status" value="1"/>
</dbReference>
<dbReference type="SUPFAM" id="SSF55785">
    <property type="entry name" value="PYP-like sensor domain (PAS domain)"/>
    <property type="match status" value="1"/>
</dbReference>
<dbReference type="EMBL" id="AOIU01000008">
    <property type="protein sequence ID" value="ELZ29186.1"/>
    <property type="molecule type" value="Genomic_DNA"/>
</dbReference>
<evidence type="ECO:0000256" key="3">
    <source>
        <dbReference type="ARBA" id="ARBA00022679"/>
    </source>
</evidence>
<dbReference type="STRING" id="797114.C475_03179"/>
<sequence>MSRFGDTSARVAVVAEDPVVRDAAADALASDATLSLGAPSGDGDEPTRDGLGSVREAVESSADCLVCGTGAGGYDAVREVDRTVPVVVLDPGGEGIDGATLDRVLDDPAAAYVGEDRHTGRVVRTRVDEFVERERDEVGWRLADRSGDAVVSFDLDSHAVREANDAFLEQWALSEADLETATLADLRETDLTHEHRGRGRGEPGEADLEWIDGTEADPVETFVAGALTGDFERREWHCTGVDGAFKSEVEVVADRSTGIGYLLASVPDSAGQDTDHDDGAMLRSVMEHVPMSVYFEDRRGRHVRVSEDLVEPFIEGTDGKIMHTPEDVLGKTYFDLYTVDMAERATADNERIMETGEPLRGEEKHVQPPHGSDLWFSTNKAPWYDDDGRLQGIVGITVDITDRKRRERELDRQNERLEEFAGILSHDLRNPLNVAEGRLDLYRQTGDESELDVVAEMHDRIGAIIGDVLDYAREGSRVEETEWFDGAAVAARAWGSVDTGAATLEQDWTHAIEADPDRLARLFENTFRNAVEHGSTSPRSQAPEDAVEHGSTSPDSQAQQDAVEHGSTSSRPEADDATEHGSTSSGPGDDDGDASALAGRDLTVRVGTLADPDPGFYVEDNGPGIRIDDPGTVFERGVTSAAEGTGFGLAIVREIAEAHGWEVRATESDDGGARFEFRGVPRGDDV</sequence>
<keyword evidence="4 9" id="KW-0418">Kinase</keyword>
<dbReference type="InterPro" id="IPR036890">
    <property type="entry name" value="HATPase_C_sf"/>
</dbReference>
<evidence type="ECO:0000256" key="1">
    <source>
        <dbReference type="ARBA" id="ARBA00000085"/>
    </source>
</evidence>
<dbReference type="NCBIfam" id="TIGR00229">
    <property type="entry name" value="sensory_box"/>
    <property type="match status" value="1"/>
</dbReference>